<dbReference type="KEGG" id="vra:111240796"/>
<dbReference type="Gene3D" id="3.40.50.2300">
    <property type="match status" value="1"/>
</dbReference>
<dbReference type="SUPFAM" id="SSF52172">
    <property type="entry name" value="CheY-like"/>
    <property type="match status" value="1"/>
</dbReference>
<evidence type="ECO:0000313" key="1">
    <source>
        <dbReference type="Proteomes" id="UP000087766"/>
    </source>
</evidence>
<sequence>MAITGEIFRQKLKELLEESPSRSPELHVLVVDDNLVDRHVIERLLKVSSCKVQVEDDGVGQTEWLLRRMAAQAKRNKTKAMMMASWTTRGDRTRAIYNA</sequence>
<reference evidence="2" key="1">
    <citation type="submission" date="2025-08" db="UniProtKB">
        <authorList>
            <consortium name="RefSeq"/>
        </authorList>
    </citation>
    <scope>IDENTIFICATION</scope>
    <source>
        <tissue evidence="2">Leaf</tissue>
    </source>
</reference>
<dbReference type="RefSeq" id="XP_022632267.1">
    <property type="nucleotide sequence ID" value="XM_022776546.1"/>
</dbReference>
<proteinExistence type="predicted"/>
<evidence type="ECO:0000313" key="2">
    <source>
        <dbReference type="RefSeq" id="XP_022632267.1"/>
    </source>
</evidence>
<dbReference type="AlphaFoldDB" id="A0A3Q0EPY6"/>
<dbReference type="GeneID" id="111240796"/>
<dbReference type="InterPro" id="IPR011006">
    <property type="entry name" value="CheY-like_superfamily"/>
</dbReference>
<organism evidence="1 2">
    <name type="scientific">Vigna radiata var. radiata</name>
    <name type="common">Mung bean</name>
    <name type="synonym">Phaseolus aureus</name>
    <dbReference type="NCBI Taxonomy" id="3916"/>
    <lineage>
        <taxon>Eukaryota</taxon>
        <taxon>Viridiplantae</taxon>
        <taxon>Streptophyta</taxon>
        <taxon>Embryophyta</taxon>
        <taxon>Tracheophyta</taxon>
        <taxon>Spermatophyta</taxon>
        <taxon>Magnoliopsida</taxon>
        <taxon>eudicotyledons</taxon>
        <taxon>Gunneridae</taxon>
        <taxon>Pentapetalae</taxon>
        <taxon>rosids</taxon>
        <taxon>fabids</taxon>
        <taxon>Fabales</taxon>
        <taxon>Fabaceae</taxon>
        <taxon>Papilionoideae</taxon>
        <taxon>50 kb inversion clade</taxon>
        <taxon>NPAAA clade</taxon>
        <taxon>indigoferoid/millettioid clade</taxon>
        <taxon>Phaseoleae</taxon>
        <taxon>Vigna</taxon>
    </lineage>
</organism>
<protein>
    <submittedName>
        <fullName evidence="2">Two-component response regulator ARR5-like</fullName>
    </submittedName>
</protein>
<gene>
    <name evidence="2" type="primary">LOC111240796</name>
</gene>
<keyword evidence="1" id="KW-1185">Reference proteome</keyword>
<accession>A0A3Q0EPY6</accession>
<name>A0A3Q0EPY6_VIGRR</name>
<dbReference type="Proteomes" id="UP000087766">
    <property type="component" value="Unplaced"/>
</dbReference>